<dbReference type="Gene3D" id="3.30.70.3040">
    <property type="match status" value="1"/>
</dbReference>
<evidence type="ECO:0000313" key="17">
    <source>
        <dbReference type="Proteomes" id="UP000054099"/>
    </source>
</evidence>
<comment type="subunit">
    <text evidence="3">Forms a membrane-associated complex with FtsE.</text>
</comment>
<evidence type="ECO:0000256" key="10">
    <source>
        <dbReference type="ARBA" id="ARBA00023136"/>
    </source>
</evidence>
<dbReference type="NCBIfam" id="TIGR00439">
    <property type="entry name" value="FtsX_Gneg"/>
    <property type="match status" value="1"/>
</dbReference>
<evidence type="ECO:0000313" key="16">
    <source>
        <dbReference type="EMBL" id="KSU83133.1"/>
    </source>
</evidence>
<sequence>MKSRTLKRHFAEAFKSLGRNGWMSFASVSAVTVTLLLVGVFLVVLLNLNHLASQIEGDVEIRAYIDRTTKQSEYNDLQQKMEQIPNVNEVKFQSKEDGLQELIKSLGDEGKAFSSLKNENPLPDAFIIKAKKPQDTSTVASEIEKYDHIKKVDYGQGTVERLFKVTGVARNVGLVLIVGLIFTAMFLISNTIKLTILSRRKEIEIMKLVGATNGFIRWPYFIEGFTLGLMGSIIPILVVIFGYEFLHGQVNNQLDTVFVKLLPVYPMVLQLSIMLAVIGGLIGVWGSMTSVRKFLKV</sequence>
<keyword evidence="10 12" id="KW-0472">Membrane</keyword>
<gene>
    <name evidence="16" type="ORF">AS030_11135</name>
</gene>
<dbReference type="Proteomes" id="UP000054099">
    <property type="component" value="Unassembled WGS sequence"/>
</dbReference>
<evidence type="ECO:0000259" key="15">
    <source>
        <dbReference type="Pfam" id="PF18075"/>
    </source>
</evidence>
<reference evidence="16 17" key="1">
    <citation type="journal article" date="2014" name="Antonie Van Leeuwenhoek">
        <title>Fictibacillus enclensis sp. nov., isolated from marine sediment.</title>
        <authorList>
            <person name="Dastager S.G."/>
            <person name="Mawlankar R."/>
            <person name="Srinivasan K."/>
            <person name="Tang S.K."/>
            <person name="Lee J.C."/>
            <person name="Ramana V.V."/>
            <person name="Shouche Y.S."/>
        </authorList>
    </citation>
    <scope>NUCLEOTIDE SEQUENCE [LARGE SCALE GENOMIC DNA]</scope>
    <source>
        <strain evidence="16 17">NIO-1003</strain>
    </source>
</reference>
<keyword evidence="11 12" id="KW-0131">Cell cycle</keyword>
<comment type="function">
    <text evidence="12">Part of the ABC transporter FtsEX involved in asymmetric cellular division facilitating the initiation of sporulation.</text>
</comment>
<evidence type="ECO:0000256" key="2">
    <source>
        <dbReference type="ARBA" id="ARBA00007379"/>
    </source>
</evidence>
<evidence type="ECO:0000256" key="1">
    <source>
        <dbReference type="ARBA" id="ARBA00004429"/>
    </source>
</evidence>
<dbReference type="InterPro" id="IPR040690">
    <property type="entry name" value="FtsX_ECD"/>
</dbReference>
<evidence type="ECO:0000256" key="12">
    <source>
        <dbReference type="PIRNR" id="PIRNR003097"/>
    </source>
</evidence>
<dbReference type="RefSeq" id="WP_061971930.1">
    <property type="nucleotide sequence ID" value="NZ_FMAV01000002.1"/>
</dbReference>
<dbReference type="InterPro" id="IPR047590">
    <property type="entry name" value="FtsX_proteobact-type"/>
</dbReference>
<dbReference type="InterPro" id="IPR003838">
    <property type="entry name" value="ABC3_permease_C"/>
</dbReference>
<name>A0A0V8J7Y1_9BACL</name>
<evidence type="ECO:0000256" key="13">
    <source>
        <dbReference type="SAM" id="Phobius"/>
    </source>
</evidence>
<proteinExistence type="inferred from homology"/>
<evidence type="ECO:0000256" key="7">
    <source>
        <dbReference type="ARBA" id="ARBA00022618"/>
    </source>
</evidence>
<dbReference type="Pfam" id="PF18075">
    <property type="entry name" value="FtsX_ECD"/>
    <property type="match status" value="1"/>
</dbReference>
<feature type="domain" description="FtsX extracellular" evidence="15">
    <location>
        <begin position="59"/>
        <end position="152"/>
    </location>
</feature>
<dbReference type="PANTHER" id="PTHR47755">
    <property type="entry name" value="CELL DIVISION PROTEIN FTSX"/>
    <property type="match status" value="1"/>
</dbReference>
<evidence type="ECO:0000256" key="6">
    <source>
        <dbReference type="ARBA" id="ARBA00022519"/>
    </source>
</evidence>
<dbReference type="EMBL" id="LNQN01000002">
    <property type="protein sequence ID" value="KSU83133.1"/>
    <property type="molecule type" value="Genomic_DNA"/>
</dbReference>
<dbReference type="OrthoDB" id="9812531at2"/>
<evidence type="ECO:0000256" key="4">
    <source>
        <dbReference type="ARBA" id="ARBA00021907"/>
    </source>
</evidence>
<keyword evidence="7 12" id="KW-0132">Cell division</keyword>
<keyword evidence="8 13" id="KW-0812">Transmembrane</keyword>
<keyword evidence="17" id="KW-1185">Reference proteome</keyword>
<keyword evidence="5 12" id="KW-1003">Cell membrane</keyword>
<evidence type="ECO:0000256" key="11">
    <source>
        <dbReference type="ARBA" id="ARBA00023306"/>
    </source>
</evidence>
<comment type="caution">
    <text evidence="16">The sequence shown here is derived from an EMBL/GenBank/DDBJ whole genome shotgun (WGS) entry which is preliminary data.</text>
</comment>
<comment type="similarity">
    <text evidence="2 12">Belongs to the ABC-4 integral membrane protein family. FtsX subfamily.</text>
</comment>
<keyword evidence="9 13" id="KW-1133">Transmembrane helix</keyword>
<dbReference type="InterPro" id="IPR004513">
    <property type="entry name" value="FtsX"/>
</dbReference>
<accession>A0A0V8J7Y1</accession>
<evidence type="ECO:0000256" key="9">
    <source>
        <dbReference type="ARBA" id="ARBA00022989"/>
    </source>
</evidence>
<feature type="transmembrane region" description="Helical" evidence="13">
    <location>
        <begin position="21"/>
        <end position="46"/>
    </location>
</feature>
<dbReference type="Pfam" id="PF02687">
    <property type="entry name" value="FtsX"/>
    <property type="match status" value="1"/>
</dbReference>
<evidence type="ECO:0000256" key="5">
    <source>
        <dbReference type="ARBA" id="ARBA00022475"/>
    </source>
</evidence>
<organism evidence="16 17">
    <name type="scientific">Fictibacillus enclensis</name>
    <dbReference type="NCBI Taxonomy" id="1017270"/>
    <lineage>
        <taxon>Bacteria</taxon>
        <taxon>Bacillati</taxon>
        <taxon>Bacillota</taxon>
        <taxon>Bacilli</taxon>
        <taxon>Bacillales</taxon>
        <taxon>Fictibacillaceae</taxon>
        <taxon>Fictibacillus</taxon>
    </lineage>
</organism>
<dbReference type="PANTHER" id="PTHR47755:SF1">
    <property type="entry name" value="CELL DIVISION PROTEIN FTSX"/>
    <property type="match status" value="1"/>
</dbReference>
<comment type="subcellular location">
    <subcellularLocation>
        <location evidence="1">Cell inner membrane</location>
        <topology evidence="1">Multi-pass membrane protein</topology>
    </subcellularLocation>
    <subcellularLocation>
        <location evidence="12">Cell membrane</location>
    </subcellularLocation>
</comment>
<protein>
    <recommendedName>
        <fullName evidence="4 12">Cell division protein FtsX</fullName>
    </recommendedName>
</protein>
<dbReference type="InterPro" id="IPR058204">
    <property type="entry name" value="FtsX_firmicutes-type"/>
</dbReference>
<dbReference type="AlphaFoldDB" id="A0A0V8J7Y1"/>
<dbReference type="GO" id="GO:0051301">
    <property type="term" value="P:cell division"/>
    <property type="evidence" value="ECO:0007669"/>
    <property type="project" value="UniProtKB-KW"/>
</dbReference>
<dbReference type="GO" id="GO:0005886">
    <property type="term" value="C:plasma membrane"/>
    <property type="evidence" value="ECO:0007669"/>
    <property type="project" value="UniProtKB-SubCell"/>
</dbReference>
<dbReference type="PIRSF" id="PIRSF003097">
    <property type="entry name" value="FtsX"/>
    <property type="match status" value="1"/>
</dbReference>
<evidence type="ECO:0000256" key="8">
    <source>
        <dbReference type="ARBA" id="ARBA00022692"/>
    </source>
</evidence>
<feature type="domain" description="ABC3 transporter permease C-terminal" evidence="14">
    <location>
        <begin position="175"/>
        <end position="284"/>
    </location>
</feature>
<evidence type="ECO:0000259" key="14">
    <source>
        <dbReference type="Pfam" id="PF02687"/>
    </source>
</evidence>
<feature type="transmembrane region" description="Helical" evidence="13">
    <location>
        <begin position="218"/>
        <end position="243"/>
    </location>
</feature>
<feature type="transmembrane region" description="Helical" evidence="13">
    <location>
        <begin position="263"/>
        <end position="286"/>
    </location>
</feature>
<dbReference type="NCBIfam" id="NF038347">
    <property type="entry name" value="FtsX_Gpos"/>
    <property type="match status" value="1"/>
</dbReference>
<evidence type="ECO:0000256" key="3">
    <source>
        <dbReference type="ARBA" id="ARBA00011160"/>
    </source>
</evidence>
<feature type="transmembrane region" description="Helical" evidence="13">
    <location>
        <begin position="172"/>
        <end position="197"/>
    </location>
</feature>
<keyword evidence="6" id="KW-0997">Cell inner membrane</keyword>